<sequence length="79" mass="9443">MSQATPFRSFLNEILGEFEILSWYHYLSKKVCFGYFEGNRDVRLLTCENTYVPNVELLADSFRILVIITRMQQYIFFDT</sequence>
<keyword evidence="2" id="KW-1185">Reference proteome</keyword>
<reference evidence="1" key="1">
    <citation type="submission" date="2019-08" db="EMBL/GenBank/DDBJ databases">
        <authorList>
            <person name="Liu F."/>
        </authorList>
    </citation>
    <scope>NUCLEOTIDE SEQUENCE [LARGE SCALE GENOMIC DNA]</scope>
    <source>
        <strain evidence="1">PA1801</strain>
        <tissue evidence="1">Leaf</tissue>
    </source>
</reference>
<protein>
    <submittedName>
        <fullName evidence="1">Retrovirus-related Pol polyprotein from transposon TNT 1-94</fullName>
    </submittedName>
</protein>
<name>A0A5B6WZM6_9ROSI</name>
<dbReference type="OrthoDB" id="1738684at2759"/>
<evidence type="ECO:0000313" key="2">
    <source>
        <dbReference type="Proteomes" id="UP000325315"/>
    </source>
</evidence>
<accession>A0A5B6WZM6</accession>
<comment type="caution">
    <text evidence="1">The sequence shown here is derived from an EMBL/GenBank/DDBJ whole genome shotgun (WGS) entry which is preliminary data.</text>
</comment>
<proteinExistence type="predicted"/>
<dbReference type="Proteomes" id="UP000325315">
    <property type="component" value="Unassembled WGS sequence"/>
</dbReference>
<gene>
    <name evidence="1" type="ORF">EPI10_031218</name>
</gene>
<evidence type="ECO:0000313" key="1">
    <source>
        <dbReference type="EMBL" id="KAA3487389.1"/>
    </source>
</evidence>
<dbReference type="AlphaFoldDB" id="A0A5B6WZM6"/>
<dbReference type="EMBL" id="SMMG02000001">
    <property type="protein sequence ID" value="KAA3487389.1"/>
    <property type="molecule type" value="Genomic_DNA"/>
</dbReference>
<organism evidence="1 2">
    <name type="scientific">Gossypium australe</name>
    <dbReference type="NCBI Taxonomy" id="47621"/>
    <lineage>
        <taxon>Eukaryota</taxon>
        <taxon>Viridiplantae</taxon>
        <taxon>Streptophyta</taxon>
        <taxon>Embryophyta</taxon>
        <taxon>Tracheophyta</taxon>
        <taxon>Spermatophyta</taxon>
        <taxon>Magnoliopsida</taxon>
        <taxon>eudicotyledons</taxon>
        <taxon>Gunneridae</taxon>
        <taxon>Pentapetalae</taxon>
        <taxon>rosids</taxon>
        <taxon>malvids</taxon>
        <taxon>Malvales</taxon>
        <taxon>Malvaceae</taxon>
        <taxon>Malvoideae</taxon>
        <taxon>Gossypium</taxon>
    </lineage>
</organism>